<organism evidence="3 4">
    <name type="scientific">Potamilus streckersoni</name>
    <dbReference type="NCBI Taxonomy" id="2493646"/>
    <lineage>
        <taxon>Eukaryota</taxon>
        <taxon>Metazoa</taxon>
        <taxon>Spiralia</taxon>
        <taxon>Lophotrochozoa</taxon>
        <taxon>Mollusca</taxon>
        <taxon>Bivalvia</taxon>
        <taxon>Autobranchia</taxon>
        <taxon>Heteroconchia</taxon>
        <taxon>Palaeoheterodonta</taxon>
        <taxon>Unionida</taxon>
        <taxon>Unionoidea</taxon>
        <taxon>Unionidae</taxon>
        <taxon>Ambleminae</taxon>
        <taxon>Lampsilini</taxon>
        <taxon>Potamilus</taxon>
    </lineage>
</organism>
<feature type="transmembrane region" description="Helical" evidence="2">
    <location>
        <begin position="209"/>
        <end position="234"/>
    </location>
</feature>
<accession>A0AAE0TDC9</accession>
<dbReference type="AlphaFoldDB" id="A0AAE0TDC9"/>
<evidence type="ECO:0000256" key="2">
    <source>
        <dbReference type="SAM" id="Phobius"/>
    </source>
</evidence>
<evidence type="ECO:0000313" key="3">
    <source>
        <dbReference type="EMBL" id="KAK3608316.1"/>
    </source>
</evidence>
<feature type="transmembrane region" description="Helical" evidence="2">
    <location>
        <begin position="99"/>
        <end position="119"/>
    </location>
</feature>
<comment type="caution">
    <text evidence="3">The sequence shown here is derived from an EMBL/GenBank/DDBJ whole genome shotgun (WGS) entry which is preliminary data.</text>
</comment>
<evidence type="ECO:0000313" key="4">
    <source>
        <dbReference type="Proteomes" id="UP001195483"/>
    </source>
</evidence>
<feature type="transmembrane region" description="Helical" evidence="2">
    <location>
        <begin position="166"/>
        <end position="188"/>
    </location>
</feature>
<feature type="transmembrane region" description="Helical" evidence="2">
    <location>
        <begin position="50"/>
        <end position="71"/>
    </location>
</feature>
<reference evidence="3" key="1">
    <citation type="journal article" date="2021" name="Genome Biol. Evol.">
        <title>A High-Quality Reference Genome for a Parasitic Bivalve with Doubly Uniparental Inheritance (Bivalvia: Unionida).</title>
        <authorList>
            <person name="Smith C.H."/>
        </authorList>
    </citation>
    <scope>NUCLEOTIDE SEQUENCE</scope>
    <source>
        <strain evidence="3">CHS0354</strain>
    </source>
</reference>
<keyword evidence="2" id="KW-0472">Membrane</keyword>
<protein>
    <submittedName>
        <fullName evidence="3">Uncharacterized protein</fullName>
    </submittedName>
</protein>
<feature type="region of interest" description="Disordered" evidence="1">
    <location>
        <begin position="1"/>
        <end position="39"/>
    </location>
</feature>
<name>A0AAE0TDC9_9BIVA</name>
<feature type="compositionally biased region" description="Basic and acidic residues" evidence="1">
    <location>
        <begin position="1"/>
        <end position="34"/>
    </location>
</feature>
<keyword evidence="2" id="KW-1133">Transmembrane helix</keyword>
<proteinExistence type="predicted"/>
<reference evidence="3" key="3">
    <citation type="submission" date="2023-05" db="EMBL/GenBank/DDBJ databases">
        <authorList>
            <person name="Smith C.H."/>
        </authorList>
    </citation>
    <scope>NUCLEOTIDE SEQUENCE</scope>
    <source>
        <strain evidence="3">CHS0354</strain>
        <tissue evidence="3">Mantle</tissue>
    </source>
</reference>
<dbReference type="EMBL" id="JAEAOA010001832">
    <property type="protein sequence ID" value="KAK3608316.1"/>
    <property type="molecule type" value="Genomic_DNA"/>
</dbReference>
<keyword evidence="2" id="KW-0812">Transmembrane</keyword>
<dbReference type="Proteomes" id="UP001195483">
    <property type="component" value="Unassembled WGS sequence"/>
</dbReference>
<evidence type="ECO:0000256" key="1">
    <source>
        <dbReference type="SAM" id="MobiDB-lite"/>
    </source>
</evidence>
<gene>
    <name evidence="3" type="ORF">CHS0354_030766</name>
</gene>
<reference evidence="3" key="2">
    <citation type="journal article" date="2021" name="Genome Biol. Evol.">
        <title>Developing a high-quality reference genome for a parasitic bivalve with doubly uniparental inheritance (Bivalvia: Unionida).</title>
        <authorList>
            <person name="Smith C.H."/>
        </authorList>
    </citation>
    <scope>NUCLEOTIDE SEQUENCE</scope>
    <source>
        <strain evidence="3">CHS0354</strain>
        <tissue evidence="3">Mantle</tissue>
    </source>
</reference>
<keyword evidence="4" id="KW-1185">Reference proteome</keyword>
<sequence length="236" mass="26770">MSLSNVEDHDSKEHMLDSQKEKNERIRESGRSDHSQSSPSASKILRSISFLGFLLIYGDILFDGMTVLQFIQEKYQISHHYNRSDSVNKCERHFPAYQFSYLALGITELFFLSCISVLSHIKNLRIAAQVFILLEELCQTIILTMYKNHCLCMKYANGFWQAENVLEQLTLVIGSVLGSVGPILMYLGDRYKSRAARRISGWNLRGGGCWVNVIDVLVLLVSVFCSIAIVLSAFCL</sequence>